<evidence type="ECO:0000256" key="1">
    <source>
        <dbReference type="ARBA" id="ARBA00001311"/>
    </source>
</evidence>
<dbReference type="EMBL" id="JNFP01000004">
    <property type="protein sequence ID" value="KIA66075.1"/>
    <property type="molecule type" value="Genomic_DNA"/>
</dbReference>
<keyword evidence="6" id="KW-1185">Reference proteome</keyword>
<dbReference type="EC" id="3.5.1.4" evidence="3"/>
<dbReference type="Gene3D" id="3.90.1300.10">
    <property type="entry name" value="Amidase signature (AS) domain"/>
    <property type="match status" value="1"/>
</dbReference>
<dbReference type="PROSITE" id="PS00571">
    <property type="entry name" value="AMIDASES"/>
    <property type="match status" value="1"/>
</dbReference>
<reference evidence="5 6" key="1">
    <citation type="journal article" date="2014" name="Int. J. Syst. Evol. Microbiol.">
        <title>Nocardia vulneris sp. nov., isolated from wounds of human patients in North America.</title>
        <authorList>
            <person name="Lasker B.A."/>
            <person name="Bell M."/>
            <person name="Klenk H.P."/>
            <person name="Sproer C."/>
            <person name="Schumann C."/>
            <person name="Schumann P."/>
            <person name="Brown J.M."/>
        </authorList>
    </citation>
    <scope>NUCLEOTIDE SEQUENCE [LARGE SCALE GENOMIC DNA]</scope>
    <source>
        <strain evidence="5 6">W9851</strain>
    </source>
</reference>
<feature type="domain" description="Amidase" evidence="4">
    <location>
        <begin position="29"/>
        <end position="445"/>
    </location>
</feature>
<protein>
    <recommendedName>
        <fullName evidence="3">amidase</fullName>
        <ecNumber evidence="3">3.5.1.4</ecNumber>
    </recommendedName>
</protein>
<dbReference type="InterPro" id="IPR023631">
    <property type="entry name" value="Amidase_dom"/>
</dbReference>
<dbReference type="PANTHER" id="PTHR11895:SF7">
    <property type="entry name" value="GLUTAMYL-TRNA(GLN) AMIDOTRANSFERASE SUBUNIT A, MITOCHONDRIAL"/>
    <property type="match status" value="1"/>
</dbReference>
<dbReference type="PANTHER" id="PTHR11895">
    <property type="entry name" value="TRANSAMIDASE"/>
    <property type="match status" value="1"/>
</dbReference>
<dbReference type="RefSeq" id="WP_043665027.1">
    <property type="nucleotide sequence ID" value="NZ_BDCI01000002.1"/>
</dbReference>
<organism evidence="5 6">
    <name type="scientific">Nocardia vulneris</name>
    <dbReference type="NCBI Taxonomy" id="1141657"/>
    <lineage>
        <taxon>Bacteria</taxon>
        <taxon>Bacillati</taxon>
        <taxon>Actinomycetota</taxon>
        <taxon>Actinomycetes</taxon>
        <taxon>Mycobacteriales</taxon>
        <taxon>Nocardiaceae</taxon>
        <taxon>Nocardia</taxon>
    </lineage>
</organism>
<comment type="caution">
    <text evidence="5">The sequence shown here is derived from an EMBL/GenBank/DDBJ whole genome shotgun (WGS) entry which is preliminary data.</text>
</comment>
<dbReference type="InterPro" id="IPR036928">
    <property type="entry name" value="AS_sf"/>
</dbReference>
<gene>
    <name evidence="5" type="ORF">FG87_04520</name>
</gene>
<evidence type="ECO:0000259" key="4">
    <source>
        <dbReference type="Pfam" id="PF01425"/>
    </source>
</evidence>
<sequence length="464" mass="47527">MNLISELTRWLDATDQAALVASGELKPIDLVEAAIDRIEQLDPVLGAVPLRYFDQARAAAVHMTGPLAGVPFLVKDLLTDVAGQVCTDGNVALAAQARPAAADGPLVARLRAAGLIFAGRTSTSEFGTVPAADSVAWGATRNPWNTALFSGGSSGGAAAAVAAGMVPAAHGTDAGGSIRVPASCCGLVGLKPSRAAGQAVDSVFDLIAESAVTRSVRDSALLLDISRDTSGTDGYLAASSVEPGTLRIGVLGTRFDGSPVAAECAEAVRVSGQLLESLGHHLEPGFPAALGDSTLDGLFGTFWSSGMAALLDGLAHRLGRAVTEADVEPLNWLLGVLGAEVTEAQRQAAVEGVAAFAGAVLSWWDEHDLLLTPTLAELPLPSGALLSAAADPMAALQRSVQFSPFTPFANFTGQPAISLPLHVTADGLPVGIQLVAAPGREDLLLQVATQLELAAPWRDRRPTV</sequence>
<dbReference type="InterPro" id="IPR020556">
    <property type="entry name" value="Amidase_CS"/>
</dbReference>
<evidence type="ECO:0000256" key="2">
    <source>
        <dbReference type="ARBA" id="ARBA00009199"/>
    </source>
</evidence>
<dbReference type="Pfam" id="PF01425">
    <property type="entry name" value="Amidase"/>
    <property type="match status" value="1"/>
</dbReference>
<dbReference type="InterPro" id="IPR000120">
    <property type="entry name" value="Amidase"/>
</dbReference>
<proteinExistence type="inferred from homology"/>
<dbReference type="SUPFAM" id="SSF75304">
    <property type="entry name" value="Amidase signature (AS) enzymes"/>
    <property type="match status" value="1"/>
</dbReference>
<dbReference type="Proteomes" id="UP000031364">
    <property type="component" value="Unassembled WGS sequence"/>
</dbReference>
<evidence type="ECO:0000256" key="3">
    <source>
        <dbReference type="ARBA" id="ARBA00012922"/>
    </source>
</evidence>
<accession>A0ABR4ZLU8</accession>
<comment type="similarity">
    <text evidence="2">Belongs to the amidase family.</text>
</comment>
<name>A0ABR4ZLU8_9NOCA</name>
<evidence type="ECO:0000313" key="5">
    <source>
        <dbReference type="EMBL" id="KIA66075.1"/>
    </source>
</evidence>
<evidence type="ECO:0000313" key="6">
    <source>
        <dbReference type="Proteomes" id="UP000031364"/>
    </source>
</evidence>
<comment type="catalytic activity">
    <reaction evidence="1">
        <text>a monocarboxylic acid amide + H2O = a monocarboxylate + NH4(+)</text>
        <dbReference type="Rhea" id="RHEA:12020"/>
        <dbReference type="ChEBI" id="CHEBI:15377"/>
        <dbReference type="ChEBI" id="CHEBI:28938"/>
        <dbReference type="ChEBI" id="CHEBI:35757"/>
        <dbReference type="ChEBI" id="CHEBI:83628"/>
        <dbReference type="EC" id="3.5.1.4"/>
    </reaction>
</comment>